<reference evidence="2 3" key="1">
    <citation type="journal article" date="2017" name="Gigascience">
        <title>Genome sequence of the small brown planthopper, Laodelphax striatellus.</title>
        <authorList>
            <person name="Zhu J."/>
            <person name="Jiang F."/>
            <person name="Wang X."/>
            <person name="Yang P."/>
            <person name="Bao Y."/>
            <person name="Zhao W."/>
            <person name="Wang W."/>
            <person name="Lu H."/>
            <person name="Wang Q."/>
            <person name="Cui N."/>
            <person name="Li J."/>
            <person name="Chen X."/>
            <person name="Luo L."/>
            <person name="Yu J."/>
            <person name="Kang L."/>
            <person name="Cui F."/>
        </authorList>
    </citation>
    <scope>NUCLEOTIDE SEQUENCE [LARGE SCALE GENOMIC DNA]</scope>
    <source>
        <strain evidence="2">Lst14</strain>
    </source>
</reference>
<keyword evidence="1" id="KW-0812">Transmembrane</keyword>
<keyword evidence="1" id="KW-0472">Membrane</keyword>
<dbReference type="InParanoid" id="A0A482XV86"/>
<feature type="transmembrane region" description="Helical" evidence="1">
    <location>
        <begin position="47"/>
        <end position="68"/>
    </location>
</feature>
<keyword evidence="3" id="KW-1185">Reference proteome</keyword>
<sequence length="189" mass="22640">MDLIYSEFTVYRVQMRNSKNDIYDKKCELVNEMTQEGYRLLKTTGTVLRYFFSGYTIVPICGIIFHFFELEPIEKLPLLFKFYSPISLSQTVTSFHEYLVCTALQLFYIYYSVVLALFNSLSQMLSMFHMRVEMKLFQLNVKEINMFCENNTTQINNNESLDLKNNTFYENELRLMMRKLARHHQIICR</sequence>
<keyword evidence="1" id="KW-1133">Transmembrane helix</keyword>
<dbReference type="STRING" id="195883.A0A482XV86"/>
<dbReference type="Proteomes" id="UP000291343">
    <property type="component" value="Unassembled WGS sequence"/>
</dbReference>
<comment type="caution">
    <text evidence="2">The sequence shown here is derived from an EMBL/GenBank/DDBJ whole genome shotgun (WGS) entry which is preliminary data.</text>
</comment>
<evidence type="ECO:0008006" key="4">
    <source>
        <dbReference type="Google" id="ProtNLM"/>
    </source>
</evidence>
<dbReference type="EMBL" id="QKKF02000377">
    <property type="protein sequence ID" value="RZF49128.1"/>
    <property type="molecule type" value="Genomic_DNA"/>
</dbReference>
<organism evidence="2 3">
    <name type="scientific">Laodelphax striatellus</name>
    <name type="common">Small brown planthopper</name>
    <name type="synonym">Delphax striatella</name>
    <dbReference type="NCBI Taxonomy" id="195883"/>
    <lineage>
        <taxon>Eukaryota</taxon>
        <taxon>Metazoa</taxon>
        <taxon>Ecdysozoa</taxon>
        <taxon>Arthropoda</taxon>
        <taxon>Hexapoda</taxon>
        <taxon>Insecta</taxon>
        <taxon>Pterygota</taxon>
        <taxon>Neoptera</taxon>
        <taxon>Paraneoptera</taxon>
        <taxon>Hemiptera</taxon>
        <taxon>Auchenorrhyncha</taxon>
        <taxon>Fulgoroidea</taxon>
        <taxon>Delphacidae</taxon>
        <taxon>Criomorphinae</taxon>
        <taxon>Laodelphax</taxon>
    </lineage>
</organism>
<evidence type="ECO:0000256" key="1">
    <source>
        <dbReference type="SAM" id="Phobius"/>
    </source>
</evidence>
<protein>
    <recommendedName>
        <fullName evidence="4">Odorant receptor</fullName>
    </recommendedName>
</protein>
<feature type="transmembrane region" description="Helical" evidence="1">
    <location>
        <begin position="108"/>
        <end position="128"/>
    </location>
</feature>
<dbReference type="AlphaFoldDB" id="A0A482XV86"/>
<proteinExistence type="predicted"/>
<gene>
    <name evidence="2" type="ORF">LSTR_LSTR008414</name>
</gene>
<evidence type="ECO:0000313" key="2">
    <source>
        <dbReference type="EMBL" id="RZF49128.1"/>
    </source>
</evidence>
<name>A0A482XV86_LAOST</name>
<evidence type="ECO:0000313" key="3">
    <source>
        <dbReference type="Proteomes" id="UP000291343"/>
    </source>
</evidence>
<accession>A0A482XV86</accession>